<dbReference type="EMBL" id="FO681347">
    <property type="protein sequence ID" value="CCV64437.1"/>
    <property type="molecule type" value="Genomic_DNA"/>
</dbReference>
<keyword evidence="2" id="KW-1185">Reference proteome</keyword>
<dbReference type="KEGG" id="apal:BN85408600"/>
<dbReference type="Pfam" id="PF03883">
    <property type="entry name" value="H2O2_YaaD"/>
    <property type="match status" value="1"/>
</dbReference>
<dbReference type="HOGENOM" id="CLU_061989_2_0_14"/>
<protein>
    <submittedName>
        <fullName evidence="1">Uncharacterized protein</fullName>
    </submittedName>
</protein>
<dbReference type="GO" id="GO:0005829">
    <property type="term" value="C:cytosol"/>
    <property type="evidence" value="ECO:0007669"/>
    <property type="project" value="TreeGrafter"/>
</dbReference>
<dbReference type="RefSeq" id="WP_026659684.1">
    <property type="nucleotide sequence ID" value="NC_022538.1"/>
</dbReference>
<dbReference type="PANTHER" id="PTHR30283">
    <property type="entry name" value="PEROXIDE STRESS RESPONSE PROTEIN YAAA"/>
    <property type="match status" value="1"/>
</dbReference>
<dbReference type="GO" id="GO:0033194">
    <property type="term" value="P:response to hydroperoxide"/>
    <property type="evidence" value="ECO:0007669"/>
    <property type="project" value="TreeGrafter"/>
</dbReference>
<dbReference type="InterPro" id="IPR005583">
    <property type="entry name" value="YaaA"/>
</dbReference>
<evidence type="ECO:0000313" key="2">
    <source>
        <dbReference type="Proteomes" id="UP000032740"/>
    </source>
</evidence>
<evidence type="ECO:0000313" key="1">
    <source>
        <dbReference type="EMBL" id="CCV64437.1"/>
    </source>
</evidence>
<dbReference type="OrthoDB" id="9777133at2"/>
<proteinExistence type="predicted"/>
<dbReference type="STRING" id="1318466.BN85408600"/>
<sequence length="228" mass="26799">MIVFISPSKTFTKDPISTSGTSILFKKENDFLRNHLESLSKSDIIEIMKVSDKIATEVYSFYHSLEETYQAQLLYSGQAFKYLDAKNLTYQSNKLYILDAYYGILRPTDKISRYRLDFIMNLEIDLYNYWSRLISDYIHNKHSNEILIDLASSEFGRLIPRNTHYIKVDFRIGDKKESNMNLKKLRGLMANYIIQNNISSLEQLKSVSLLNYTFDAELSNDSYYIYKK</sequence>
<name>U4KL22_ALTPJ</name>
<gene>
    <name evidence="1" type="ORF">BN85408600</name>
</gene>
<dbReference type="Proteomes" id="UP000032740">
    <property type="component" value="Chromosome"/>
</dbReference>
<reference evidence="1 2" key="1">
    <citation type="journal article" date="2013" name="J. Mol. Microbiol. Biotechnol.">
        <title>Analysis of the Complete Genomes of Acholeplasma brassicae , A. palmae and A. laidlawii and Their Comparison to the Obligate Parasites from ' Candidatus Phytoplasma'.</title>
        <authorList>
            <person name="Kube M."/>
            <person name="Siewert C."/>
            <person name="Migdoll A.M."/>
            <person name="Duduk B."/>
            <person name="Holz S."/>
            <person name="Rabus R."/>
            <person name="Seemuller E."/>
            <person name="Mitrovic J."/>
            <person name="Muller I."/>
            <person name="Buttner C."/>
            <person name="Reinhardt R."/>
        </authorList>
    </citation>
    <scope>NUCLEOTIDE SEQUENCE [LARGE SCALE GENOMIC DNA]</scope>
    <source>
        <strain evidence="1 2">J233</strain>
    </source>
</reference>
<dbReference type="PANTHER" id="PTHR30283:SF4">
    <property type="entry name" value="PEROXIDE STRESS RESISTANCE PROTEIN YAAA"/>
    <property type="match status" value="1"/>
</dbReference>
<organism evidence="1 2">
    <name type="scientific">Alteracholeplasma palmae (strain ATCC 49389 / J233)</name>
    <name type="common">Acholeplasma palmae</name>
    <dbReference type="NCBI Taxonomy" id="1318466"/>
    <lineage>
        <taxon>Bacteria</taxon>
        <taxon>Bacillati</taxon>
        <taxon>Mycoplasmatota</taxon>
        <taxon>Mollicutes</taxon>
        <taxon>Acholeplasmatales</taxon>
        <taxon>Acholeplasmataceae</taxon>
        <taxon>Acholeplasma</taxon>
    </lineage>
</organism>
<dbReference type="AlphaFoldDB" id="U4KL22"/>
<accession>U4KL22</accession>